<evidence type="ECO:0000256" key="5">
    <source>
        <dbReference type="ARBA" id="ARBA00020749"/>
    </source>
</evidence>
<dbReference type="PANTHER" id="PTHR22747:SF28">
    <property type="entry name" value="NUCLEOPHOSMIN"/>
    <property type="match status" value="1"/>
</dbReference>
<sequence length="309" mass="32676">MGPVTSGWRLPCSASGCSSHIATVCFSGSGGEGVSCASGIGSRGPGYPACVFQACLGADAEDRIHTVELEGMTYAGKVTKVQLAALKPSILPSMSLGGFEISLPVTFRLKSGSGPVYISGQHFVSVKESEDEDEDEEEENNTSPIKRPSTSGKLPVPVGLGFLPSVTVSVDDDDEDDDEDEEEDISDKKLKHQVKAPNTSAEGKKVKPAPKENGTRNKSAGPAGKPQAKTPKGSKEKSGAGTPKTLSVGDIKSRLTSDVKEWCGRDVTARCHLLVNECPHPLSQGKPLPKTEQKFENFARSSFKVTDKN</sequence>
<dbReference type="GO" id="GO:0003682">
    <property type="term" value="F:chromatin binding"/>
    <property type="evidence" value="ECO:0007669"/>
    <property type="project" value="TreeGrafter"/>
</dbReference>
<feature type="compositionally biased region" description="Acidic residues" evidence="11">
    <location>
        <begin position="170"/>
        <end position="185"/>
    </location>
</feature>
<dbReference type="GO" id="GO:0005654">
    <property type="term" value="C:nucleoplasm"/>
    <property type="evidence" value="ECO:0007669"/>
    <property type="project" value="UniProtKB-SubCell"/>
</dbReference>
<dbReference type="GO" id="GO:0005813">
    <property type="term" value="C:centrosome"/>
    <property type="evidence" value="ECO:0007669"/>
    <property type="project" value="TreeGrafter"/>
</dbReference>
<reference evidence="14 15" key="1">
    <citation type="submission" date="2015-08" db="EMBL/GenBank/DDBJ databases">
        <title>The genome of the Asian arowana (Scleropages formosus).</title>
        <authorList>
            <person name="Tan M.H."/>
            <person name="Gan H.M."/>
            <person name="Croft L.J."/>
            <person name="Austin C.M."/>
        </authorList>
    </citation>
    <scope>NUCLEOTIDE SEQUENCE [LARGE SCALE GENOMIC DNA]</scope>
    <source>
        <strain evidence="14">Aro1</strain>
    </source>
</reference>
<dbReference type="GO" id="GO:0042273">
    <property type="term" value="P:ribosomal large subunit biogenesis"/>
    <property type="evidence" value="ECO:0007669"/>
    <property type="project" value="TreeGrafter"/>
</dbReference>
<dbReference type="GO" id="GO:0003723">
    <property type="term" value="F:RNA binding"/>
    <property type="evidence" value="ECO:0007669"/>
    <property type="project" value="UniProtKB-KW"/>
</dbReference>
<evidence type="ECO:0000256" key="2">
    <source>
        <dbReference type="ARBA" id="ARBA00004604"/>
    </source>
</evidence>
<keyword evidence="6" id="KW-0963">Cytoplasm</keyword>
<proteinExistence type="inferred from homology"/>
<feature type="domain" description="Nucleophosmin C-terminal" evidence="13">
    <location>
        <begin position="284"/>
        <end position="309"/>
    </location>
</feature>
<dbReference type="GO" id="GO:0006338">
    <property type="term" value="P:chromatin remodeling"/>
    <property type="evidence" value="ECO:0007669"/>
    <property type="project" value="TreeGrafter"/>
</dbReference>
<feature type="compositionally biased region" description="Acidic residues" evidence="11">
    <location>
        <begin position="129"/>
        <end position="140"/>
    </location>
</feature>
<evidence type="ECO:0000256" key="3">
    <source>
        <dbReference type="ARBA" id="ARBA00004642"/>
    </source>
</evidence>
<dbReference type="GO" id="GO:0045944">
    <property type="term" value="P:positive regulation of transcription by RNA polymerase II"/>
    <property type="evidence" value="ECO:0007669"/>
    <property type="project" value="TreeGrafter"/>
</dbReference>
<evidence type="ECO:0000256" key="10">
    <source>
        <dbReference type="ARBA" id="ARBA00023242"/>
    </source>
</evidence>
<keyword evidence="9" id="KW-0143">Chaperone</keyword>
<evidence type="ECO:0000256" key="11">
    <source>
        <dbReference type="SAM" id="MobiDB-lite"/>
    </source>
</evidence>
<feature type="domain" description="Nucleoplasmin core" evidence="12">
    <location>
        <begin position="53"/>
        <end position="124"/>
    </location>
</feature>
<comment type="subcellular location">
    <subcellularLocation>
        <location evidence="1">Cytoplasm</location>
    </subcellularLocation>
    <subcellularLocation>
        <location evidence="2">Nucleus</location>
        <location evidence="2">Nucleolus</location>
    </subcellularLocation>
    <subcellularLocation>
        <location evidence="3">Nucleus</location>
        <location evidence="3">Nucleoplasm</location>
    </subcellularLocation>
</comment>
<keyword evidence="10" id="KW-0539">Nucleus</keyword>
<dbReference type="Proteomes" id="UP000034805">
    <property type="component" value="Unassembled WGS sequence"/>
</dbReference>
<evidence type="ECO:0000256" key="7">
    <source>
        <dbReference type="ARBA" id="ARBA00022553"/>
    </source>
</evidence>
<comment type="caution">
    <text evidence="14">The sequence shown here is derived from an EMBL/GenBank/DDBJ whole genome shotgun (WGS) entry which is preliminary data.</text>
</comment>
<feature type="region of interest" description="Disordered" evidence="11">
    <location>
        <begin position="279"/>
        <end position="309"/>
    </location>
</feature>
<dbReference type="GO" id="GO:0005737">
    <property type="term" value="C:cytoplasm"/>
    <property type="evidence" value="ECO:0007669"/>
    <property type="project" value="UniProtKB-SubCell"/>
</dbReference>
<evidence type="ECO:0000259" key="13">
    <source>
        <dbReference type="Pfam" id="PF16276"/>
    </source>
</evidence>
<evidence type="ECO:0000256" key="9">
    <source>
        <dbReference type="ARBA" id="ARBA00023186"/>
    </source>
</evidence>
<evidence type="ECO:0000256" key="1">
    <source>
        <dbReference type="ARBA" id="ARBA00004496"/>
    </source>
</evidence>
<feature type="compositionally biased region" description="Polar residues" evidence="11">
    <location>
        <begin position="299"/>
        <end position="309"/>
    </location>
</feature>
<dbReference type="GO" id="GO:0042393">
    <property type="term" value="F:histone binding"/>
    <property type="evidence" value="ECO:0007669"/>
    <property type="project" value="TreeGrafter"/>
</dbReference>
<dbReference type="STRING" id="113540.ENSSFOP00015007701"/>
<organism evidence="14 15">
    <name type="scientific">Scleropages formosus</name>
    <name type="common">Asian bonytongue</name>
    <name type="synonym">Osteoglossum formosum</name>
    <dbReference type="NCBI Taxonomy" id="113540"/>
    <lineage>
        <taxon>Eukaryota</taxon>
        <taxon>Metazoa</taxon>
        <taxon>Chordata</taxon>
        <taxon>Craniata</taxon>
        <taxon>Vertebrata</taxon>
        <taxon>Euteleostomi</taxon>
        <taxon>Actinopterygii</taxon>
        <taxon>Neopterygii</taxon>
        <taxon>Teleostei</taxon>
        <taxon>Osteoglossocephala</taxon>
        <taxon>Osteoglossomorpha</taxon>
        <taxon>Osteoglossiformes</taxon>
        <taxon>Osteoglossidae</taxon>
        <taxon>Scleropages</taxon>
    </lineage>
</organism>
<dbReference type="AlphaFoldDB" id="A0A0P7URF2"/>
<feature type="region of interest" description="Disordered" evidence="11">
    <location>
        <begin position="125"/>
        <end position="251"/>
    </location>
</feature>
<dbReference type="Gene3D" id="1.10.10.2100">
    <property type="match status" value="1"/>
</dbReference>
<dbReference type="InterPro" id="IPR036824">
    <property type="entry name" value="Nucleoplasmin_core_dom_sf"/>
</dbReference>
<dbReference type="InterPro" id="IPR024057">
    <property type="entry name" value="Nucleoplasmin_core_dom"/>
</dbReference>
<dbReference type="GO" id="GO:0000056">
    <property type="term" value="P:ribosomal small subunit export from nucleus"/>
    <property type="evidence" value="ECO:0007669"/>
    <property type="project" value="TreeGrafter"/>
</dbReference>
<name>A0A0P7URF2_SCLFO</name>
<evidence type="ECO:0000256" key="6">
    <source>
        <dbReference type="ARBA" id="ARBA00022490"/>
    </source>
</evidence>
<comment type="similarity">
    <text evidence="4">Belongs to the nucleoplasmin family.</text>
</comment>
<dbReference type="Pfam" id="PF16276">
    <property type="entry name" value="NPM1-C"/>
    <property type="match status" value="1"/>
</dbReference>
<dbReference type="EMBL" id="JARO02008984">
    <property type="protein sequence ID" value="KPP62091.1"/>
    <property type="molecule type" value="Genomic_DNA"/>
</dbReference>
<feature type="compositionally biased region" description="Basic and acidic residues" evidence="11">
    <location>
        <begin position="202"/>
        <end position="215"/>
    </location>
</feature>
<evidence type="ECO:0000313" key="15">
    <source>
        <dbReference type="Proteomes" id="UP000034805"/>
    </source>
</evidence>
<keyword evidence="8" id="KW-0694">RNA-binding</keyword>
<dbReference type="PANTHER" id="PTHR22747">
    <property type="entry name" value="NUCLEOPLASMIN"/>
    <property type="match status" value="1"/>
</dbReference>
<dbReference type="Pfam" id="PF03066">
    <property type="entry name" value="Nucleoplasmin"/>
    <property type="match status" value="1"/>
</dbReference>
<dbReference type="InterPro" id="IPR032569">
    <property type="entry name" value="NPM1_C"/>
</dbReference>
<feature type="compositionally biased region" description="Polar residues" evidence="11">
    <location>
        <begin position="141"/>
        <end position="152"/>
    </location>
</feature>
<dbReference type="GO" id="GO:0000055">
    <property type="term" value="P:ribosomal large subunit export from nucleus"/>
    <property type="evidence" value="ECO:0007669"/>
    <property type="project" value="TreeGrafter"/>
</dbReference>
<evidence type="ECO:0000259" key="12">
    <source>
        <dbReference type="Pfam" id="PF03066"/>
    </source>
</evidence>
<keyword evidence="7" id="KW-0597">Phosphoprotein</keyword>
<dbReference type="GO" id="GO:0005730">
    <property type="term" value="C:nucleolus"/>
    <property type="evidence" value="ECO:0007669"/>
    <property type="project" value="UniProtKB-SubCell"/>
</dbReference>
<evidence type="ECO:0000256" key="8">
    <source>
        <dbReference type="ARBA" id="ARBA00022884"/>
    </source>
</evidence>
<evidence type="ECO:0000256" key="4">
    <source>
        <dbReference type="ARBA" id="ARBA00010744"/>
    </source>
</evidence>
<protein>
    <recommendedName>
        <fullName evidence="5">Nucleophosmin</fullName>
    </recommendedName>
</protein>
<dbReference type="GO" id="GO:0010824">
    <property type="term" value="P:regulation of centrosome duplication"/>
    <property type="evidence" value="ECO:0007669"/>
    <property type="project" value="TreeGrafter"/>
</dbReference>
<gene>
    <name evidence="14" type="ORF">Z043_119749</name>
</gene>
<dbReference type="Gene3D" id="2.60.120.340">
    <property type="entry name" value="Nucleoplasmin core domain"/>
    <property type="match status" value="1"/>
</dbReference>
<dbReference type="GO" id="GO:0042274">
    <property type="term" value="P:ribosomal small subunit biogenesis"/>
    <property type="evidence" value="ECO:0007669"/>
    <property type="project" value="TreeGrafter"/>
</dbReference>
<evidence type="ECO:0000313" key="14">
    <source>
        <dbReference type="EMBL" id="KPP62091.1"/>
    </source>
</evidence>
<accession>A0A0P7URF2</accession>
<dbReference type="GO" id="GO:1990904">
    <property type="term" value="C:ribonucleoprotein complex"/>
    <property type="evidence" value="ECO:0007669"/>
    <property type="project" value="TreeGrafter"/>
</dbReference>
<dbReference type="SUPFAM" id="SSF69203">
    <property type="entry name" value="Nucleoplasmin-like core domain"/>
    <property type="match status" value="1"/>
</dbReference>
<dbReference type="InterPro" id="IPR004301">
    <property type="entry name" value="Nucleoplasmin"/>
</dbReference>
<feature type="non-terminal residue" evidence="14">
    <location>
        <position position="309"/>
    </location>
</feature>